<keyword evidence="3" id="KW-0378">Hydrolase</keyword>
<organism evidence="6 7">
    <name type="scientific">Piloderma croceum (strain F 1598)</name>
    <dbReference type="NCBI Taxonomy" id="765440"/>
    <lineage>
        <taxon>Eukaryota</taxon>
        <taxon>Fungi</taxon>
        <taxon>Dikarya</taxon>
        <taxon>Basidiomycota</taxon>
        <taxon>Agaricomycotina</taxon>
        <taxon>Agaricomycetes</taxon>
        <taxon>Agaricomycetidae</taxon>
        <taxon>Atheliales</taxon>
        <taxon>Atheliaceae</taxon>
        <taxon>Piloderma</taxon>
    </lineage>
</organism>
<dbReference type="SUPFAM" id="SSF52129">
    <property type="entry name" value="Caspase-like"/>
    <property type="match status" value="1"/>
</dbReference>
<keyword evidence="7" id="KW-1185">Reference proteome</keyword>
<proteinExistence type="inferred from homology"/>
<keyword evidence="3" id="KW-0788">Thiol protease</keyword>
<dbReference type="AlphaFoldDB" id="A0A0C3FQB7"/>
<dbReference type="Pfam" id="PF00656">
    <property type="entry name" value="Peptidase_C14"/>
    <property type="match status" value="1"/>
</dbReference>
<dbReference type="PANTHER" id="PTHR48104:SF30">
    <property type="entry name" value="METACASPASE-1"/>
    <property type="match status" value="1"/>
</dbReference>
<dbReference type="OrthoDB" id="3223806at2759"/>
<reference evidence="7" key="2">
    <citation type="submission" date="2015-01" db="EMBL/GenBank/DDBJ databases">
        <title>Evolutionary Origins and Diversification of the Mycorrhizal Mutualists.</title>
        <authorList>
            <consortium name="DOE Joint Genome Institute"/>
            <consortium name="Mycorrhizal Genomics Consortium"/>
            <person name="Kohler A."/>
            <person name="Kuo A."/>
            <person name="Nagy L.G."/>
            <person name="Floudas D."/>
            <person name="Copeland A."/>
            <person name="Barry K.W."/>
            <person name="Cichocki N."/>
            <person name="Veneault-Fourrey C."/>
            <person name="LaButti K."/>
            <person name="Lindquist E.A."/>
            <person name="Lipzen A."/>
            <person name="Lundell T."/>
            <person name="Morin E."/>
            <person name="Murat C."/>
            <person name="Riley R."/>
            <person name="Ohm R."/>
            <person name="Sun H."/>
            <person name="Tunlid A."/>
            <person name="Henrissat B."/>
            <person name="Grigoriev I.V."/>
            <person name="Hibbett D.S."/>
            <person name="Martin F."/>
        </authorList>
    </citation>
    <scope>NUCLEOTIDE SEQUENCE [LARGE SCALE GENOMIC DNA]</scope>
    <source>
        <strain evidence="7">F 1598</strain>
    </source>
</reference>
<protein>
    <recommendedName>
        <fullName evidence="5">Peptidase C14 caspase domain-containing protein</fullName>
    </recommendedName>
</protein>
<dbReference type="InterPro" id="IPR029030">
    <property type="entry name" value="Caspase-like_dom_sf"/>
</dbReference>
<dbReference type="InterPro" id="IPR011600">
    <property type="entry name" value="Pept_C14_caspase"/>
</dbReference>
<name>A0A0C3FQB7_PILCF</name>
<feature type="compositionally biased region" description="Basic residues" evidence="4">
    <location>
        <begin position="56"/>
        <end position="83"/>
    </location>
</feature>
<feature type="region of interest" description="Disordered" evidence="4">
    <location>
        <begin position="1"/>
        <end position="131"/>
    </location>
</feature>
<reference evidence="6 7" key="1">
    <citation type="submission" date="2014-04" db="EMBL/GenBank/DDBJ databases">
        <authorList>
            <consortium name="DOE Joint Genome Institute"/>
            <person name="Kuo A."/>
            <person name="Tarkka M."/>
            <person name="Buscot F."/>
            <person name="Kohler A."/>
            <person name="Nagy L.G."/>
            <person name="Floudas D."/>
            <person name="Copeland A."/>
            <person name="Barry K.W."/>
            <person name="Cichocki N."/>
            <person name="Veneault-Fourrey C."/>
            <person name="LaButti K."/>
            <person name="Lindquist E.A."/>
            <person name="Lipzen A."/>
            <person name="Lundell T."/>
            <person name="Morin E."/>
            <person name="Murat C."/>
            <person name="Sun H."/>
            <person name="Tunlid A."/>
            <person name="Henrissat B."/>
            <person name="Grigoriev I.V."/>
            <person name="Hibbett D.S."/>
            <person name="Martin F."/>
            <person name="Nordberg H.P."/>
            <person name="Cantor M.N."/>
            <person name="Hua S.X."/>
        </authorList>
    </citation>
    <scope>NUCLEOTIDE SEQUENCE [LARGE SCALE GENOMIC DNA]</scope>
    <source>
        <strain evidence="6 7">F 1598</strain>
    </source>
</reference>
<dbReference type="GO" id="GO:0004197">
    <property type="term" value="F:cysteine-type endopeptidase activity"/>
    <property type="evidence" value="ECO:0007669"/>
    <property type="project" value="InterPro"/>
</dbReference>
<evidence type="ECO:0000256" key="2">
    <source>
        <dbReference type="ARBA" id="ARBA00022703"/>
    </source>
</evidence>
<evidence type="ECO:0000259" key="5">
    <source>
        <dbReference type="Pfam" id="PF00656"/>
    </source>
</evidence>
<dbReference type="Gene3D" id="3.40.50.12660">
    <property type="match status" value="1"/>
</dbReference>
<dbReference type="Proteomes" id="UP000054166">
    <property type="component" value="Unassembled WGS sequence"/>
</dbReference>
<dbReference type="GO" id="GO:0005737">
    <property type="term" value="C:cytoplasm"/>
    <property type="evidence" value="ECO:0007669"/>
    <property type="project" value="TreeGrafter"/>
</dbReference>
<keyword evidence="2" id="KW-0053">Apoptosis</keyword>
<evidence type="ECO:0000256" key="4">
    <source>
        <dbReference type="SAM" id="MobiDB-lite"/>
    </source>
</evidence>
<dbReference type="GO" id="GO:0006915">
    <property type="term" value="P:apoptotic process"/>
    <property type="evidence" value="ECO:0007669"/>
    <property type="project" value="UniProtKB-KW"/>
</dbReference>
<dbReference type="InParanoid" id="A0A0C3FQB7"/>
<accession>A0A0C3FQB7</accession>
<evidence type="ECO:0000256" key="1">
    <source>
        <dbReference type="ARBA" id="ARBA00009005"/>
    </source>
</evidence>
<dbReference type="HOGENOM" id="CLU_029389_1_1_1"/>
<feature type="domain" description="Peptidase C14 caspase" evidence="5">
    <location>
        <begin position="158"/>
        <end position="403"/>
    </location>
</feature>
<comment type="similarity">
    <text evidence="1">Belongs to the peptidase C14B family.</text>
</comment>
<dbReference type="InterPro" id="IPR050452">
    <property type="entry name" value="Metacaspase"/>
</dbReference>
<dbReference type="EMBL" id="KN832997">
    <property type="protein sequence ID" value="KIM81909.1"/>
    <property type="molecule type" value="Genomic_DNA"/>
</dbReference>
<evidence type="ECO:0000313" key="7">
    <source>
        <dbReference type="Proteomes" id="UP000054166"/>
    </source>
</evidence>
<feature type="compositionally biased region" description="Polar residues" evidence="4">
    <location>
        <begin position="1"/>
        <end position="31"/>
    </location>
</feature>
<sequence>MNPIRNRSMQENTRQIRTRSNSQGHRPSFNLNPVIIPNRGVVNPGFTYPNAADSGHHHHHHSTDHHERRRTHSHSYHRSHSHDRRPLIYSAPNRPFLTTTTHVKPLPIPSPPPSQQFHQPAPQHKMPPPDPRQISAPGMPGAKHSLLQTFQYSMCTGKKKALCIGINYLGQSNELRGCVNDAKNVRKFLIDRWGYKSQDIVLLTDDSSDRRQIPTRKNMIDAMRWLVKGAKCHDALFFHYSGHGGQTKDLDGDEIDGFDEVIFPVDYARAGHIVDDELHRILVKSLSQGCRLTAVFDSCHSGTALDLPYVYHSNGRLKGHQISSSRRMEKSTPADVISWCACKDDQTSADTTEAGEAVGAMSYAFMHSLKQNPNQSYAQLLKSVREILRKRYSQKSQLSSSHPIDTNLRFIM</sequence>
<evidence type="ECO:0000313" key="6">
    <source>
        <dbReference type="EMBL" id="KIM81909.1"/>
    </source>
</evidence>
<gene>
    <name evidence="6" type="ORF">PILCRDRAFT_494068</name>
</gene>
<dbReference type="PANTHER" id="PTHR48104">
    <property type="entry name" value="METACASPASE-4"/>
    <property type="match status" value="1"/>
</dbReference>
<keyword evidence="3" id="KW-0645">Protease</keyword>
<evidence type="ECO:0000256" key="3">
    <source>
        <dbReference type="ARBA" id="ARBA00022807"/>
    </source>
</evidence>
<dbReference type="GO" id="GO:0006508">
    <property type="term" value="P:proteolysis"/>
    <property type="evidence" value="ECO:0007669"/>
    <property type="project" value="InterPro"/>
</dbReference>